<dbReference type="FunFam" id="1.20.1070.10:FF:000001">
    <property type="entry name" value="Olfactory receptor"/>
    <property type="match status" value="1"/>
</dbReference>
<dbReference type="EMBL" id="WNYA01000006">
    <property type="protein sequence ID" value="KAG8568767.1"/>
    <property type="molecule type" value="Genomic_DNA"/>
</dbReference>
<keyword evidence="7 10" id="KW-0472">Membrane</keyword>
<comment type="similarity">
    <text evidence="9">Belongs to the G-protein coupled receptor 1 family.</text>
</comment>
<evidence type="ECO:0000256" key="3">
    <source>
        <dbReference type="ARBA" id="ARBA00022606"/>
    </source>
</evidence>
<dbReference type="Proteomes" id="UP000824782">
    <property type="component" value="Unassembled WGS sequence"/>
</dbReference>
<sequence length="316" mass="36431">MERENQTTITEFILVGFSEVLQLQYFLFVVFLIIFKISLLAHMFIIFLYRLSPNLHTPMYFFLANFSFLEICYLSNIIPKMLINLLHHHKTITFNGCAIQMFCFLLLGSAECNMLAFMAYDRYNAICHPLHYSNIMRRAVCIRLVFSCWFIGTTVGVLQTNLIFSLPFCGSNRINNFYCDVPPLLSLACKNTKIIEITALIITFIVVIVPFLLTVISYANIIWTIIKHHSAGRRIKAFSTCTSHLIVVSMYYGSAIIMYSRPKSSYGMDGEKFLSLIYTIIAPFINPFIYSLRNNDVKNAFKQVVCQIKIDKPENN</sequence>
<dbReference type="CDD" id="cd15225">
    <property type="entry name" value="7tmA_OR10A-like"/>
    <property type="match status" value="1"/>
</dbReference>
<dbReference type="PROSITE" id="PS00237">
    <property type="entry name" value="G_PROTEIN_RECEP_F1_1"/>
    <property type="match status" value="1"/>
</dbReference>
<evidence type="ECO:0000256" key="7">
    <source>
        <dbReference type="ARBA" id="ARBA00023136"/>
    </source>
</evidence>
<dbReference type="GO" id="GO:0004984">
    <property type="term" value="F:olfactory receptor activity"/>
    <property type="evidence" value="ECO:0007669"/>
    <property type="project" value="InterPro"/>
</dbReference>
<protein>
    <recommendedName>
        <fullName evidence="10">Olfactory receptor</fullName>
    </recommendedName>
</protein>
<dbReference type="PROSITE" id="PS50262">
    <property type="entry name" value="G_PROTEIN_RECEP_F1_2"/>
    <property type="match status" value="1"/>
</dbReference>
<evidence type="ECO:0000256" key="2">
    <source>
        <dbReference type="ARBA" id="ARBA00022475"/>
    </source>
</evidence>
<dbReference type="InterPro" id="IPR017452">
    <property type="entry name" value="GPCR_Rhodpsn_7TM"/>
</dbReference>
<evidence type="ECO:0000256" key="1">
    <source>
        <dbReference type="ARBA" id="ARBA00004651"/>
    </source>
</evidence>
<keyword evidence="6 10" id="KW-1133">Transmembrane helix</keyword>
<evidence type="ECO:0000313" key="12">
    <source>
        <dbReference type="EMBL" id="KAG8568767.1"/>
    </source>
</evidence>
<dbReference type="GO" id="GO:0004930">
    <property type="term" value="F:G protein-coupled receptor activity"/>
    <property type="evidence" value="ECO:0007669"/>
    <property type="project" value="UniProtKB-KW"/>
</dbReference>
<evidence type="ECO:0000256" key="8">
    <source>
        <dbReference type="ARBA" id="ARBA00023224"/>
    </source>
</evidence>
<reference evidence="12" key="1">
    <citation type="thesis" date="2020" institute="ProQuest LLC" country="789 East Eisenhower Parkway, Ann Arbor, MI, USA">
        <title>Comparative Genomics and Chromosome Evolution.</title>
        <authorList>
            <person name="Mudd A.B."/>
        </authorList>
    </citation>
    <scope>NUCLEOTIDE SEQUENCE</scope>
    <source>
        <strain evidence="12">237g6f4</strain>
        <tissue evidence="12">Blood</tissue>
    </source>
</reference>
<feature type="domain" description="G-protein coupled receptors family 1 profile" evidence="11">
    <location>
        <begin position="41"/>
        <end position="290"/>
    </location>
</feature>
<feature type="transmembrane region" description="Helical" evidence="10">
    <location>
        <begin position="197"/>
        <end position="223"/>
    </location>
</feature>
<dbReference type="SUPFAM" id="SSF81321">
    <property type="entry name" value="Family A G protein-coupled receptor-like"/>
    <property type="match status" value="1"/>
</dbReference>
<gene>
    <name evidence="12" type="ORF">GDO81_014142</name>
</gene>
<dbReference type="Pfam" id="PF13853">
    <property type="entry name" value="7tm_4"/>
    <property type="match status" value="1"/>
</dbReference>
<feature type="transmembrane region" description="Helical" evidence="10">
    <location>
        <begin position="235"/>
        <end position="253"/>
    </location>
</feature>
<keyword evidence="3 10" id="KW-0716">Sensory transduction</keyword>
<evidence type="ECO:0000256" key="9">
    <source>
        <dbReference type="RuleBase" id="RU000688"/>
    </source>
</evidence>
<feature type="transmembrane region" description="Helical" evidence="10">
    <location>
        <begin position="140"/>
        <end position="158"/>
    </location>
</feature>
<dbReference type="PRINTS" id="PR00237">
    <property type="entry name" value="GPCRRHODOPSN"/>
</dbReference>
<comment type="subcellular location">
    <subcellularLocation>
        <location evidence="1 10">Cell membrane</location>
        <topology evidence="1 10">Multi-pass membrane protein</topology>
    </subcellularLocation>
</comment>
<evidence type="ECO:0000313" key="13">
    <source>
        <dbReference type="Proteomes" id="UP000824782"/>
    </source>
</evidence>
<dbReference type="Gene3D" id="1.20.1070.10">
    <property type="entry name" value="Rhodopsin 7-helix transmembrane proteins"/>
    <property type="match status" value="1"/>
</dbReference>
<keyword evidence="5 10" id="KW-0552">Olfaction</keyword>
<feature type="transmembrane region" description="Helical" evidence="10">
    <location>
        <begin position="25"/>
        <end position="48"/>
    </location>
</feature>
<dbReference type="GO" id="GO:0005886">
    <property type="term" value="C:plasma membrane"/>
    <property type="evidence" value="ECO:0007669"/>
    <property type="project" value="UniProtKB-SubCell"/>
</dbReference>
<proteinExistence type="inferred from homology"/>
<organism evidence="12 13">
    <name type="scientific">Engystomops pustulosus</name>
    <name type="common">Tungara frog</name>
    <name type="synonym">Physalaemus pustulosus</name>
    <dbReference type="NCBI Taxonomy" id="76066"/>
    <lineage>
        <taxon>Eukaryota</taxon>
        <taxon>Metazoa</taxon>
        <taxon>Chordata</taxon>
        <taxon>Craniata</taxon>
        <taxon>Vertebrata</taxon>
        <taxon>Euteleostomi</taxon>
        <taxon>Amphibia</taxon>
        <taxon>Batrachia</taxon>
        <taxon>Anura</taxon>
        <taxon>Neobatrachia</taxon>
        <taxon>Hyloidea</taxon>
        <taxon>Leptodactylidae</taxon>
        <taxon>Leiuperinae</taxon>
        <taxon>Engystomops</taxon>
    </lineage>
</organism>
<evidence type="ECO:0000259" key="11">
    <source>
        <dbReference type="PROSITE" id="PS50262"/>
    </source>
</evidence>
<dbReference type="InterPro" id="IPR000725">
    <property type="entry name" value="Olfact_rcpt"/>
</dbReference>
<comment type="caution">
    <text evidence="12">The sequence shown here is derived from an EMBL/GenBank/DDBJ whole genome shotgun (WGS) entry which is preliminary data.</text>
</comment>
<keyword evidence="9" id="KW-0675">Receptor</keyword>
<evidence type="ECO:0000256" key="4">
    <source>
        <dbReference type="ARBA" id="ARBA00022692"/>
    </source>
</evidence>
<dbReference type="PRINTS" id="PR00245">
    <property type="entry name" value="OLFACTORYR"/>
</dbReference>
<keyword evidence="4 9" id="KW-0812">Transmembrane</keyword>
<keyword evidence="9" id="KW-0297">G-protein coupled receptor</keyword>
<dbReference type="AlphaFoldDB" id="A0AAV7B8A5"/>
<keyword evidence="2 10" id="KW-1003">Cell membrane</keyword>
<evidence type="ECO:0000256" key="10">
    <source>
        <dbReference type="RuleBase" id="RU363047"/>
    </source>
</evidence>
<accession>A0AAV7B8A5</accession>
<keyword evidence="13" id="KW-1185">Reference proteome</keyword>
<name>A0AAV7B8A5_ENGPU</name>
<feature type="transmembrane region" description="Helical" evidence="10">
    <location>
        <begin position="98"/>
        <end position="120"/>
    </location>
</feature>
<feature type="transmembrane region" description="Helical" evidence="10">
    <location>
        <begin position="273"/>
        <end position="292"/>
    </location>
</feature>
<feature type="transmembrane region" description="Helical" evidence="10">
    <location>
        <begin position="60"/>
        <end position="78"/>
    </location>
</feature>
<evidence type="ECO:0000256" key="5">
    <source>
        <dbReference type="ARBA" id="ARBA00022725"/>
    </source>
</evidence>
<evidence type="ECO:0000256" key="6">
    <source>
        <dbReference type="ARBA" id="ARBA00022989"/>
    </source>
</evidence>
<keyword evidence="8 9" id="KW-0807">Transducer</keyword>
<dbReference type="InterPro" id="IPR000276">
    <property type="entry name" value="GPCR_Rhodpsn"/>
</dbReference>
<dbReference type="PANTHER" id="PTHR26453">
    <property type="entry name" value="OLFACTORY RECEPTOR"/>
    <property type="match status" value="1"/>
</dbReference>